<dbReference type="InterPro" id="IPR001810">
    <property type="entry name" value="F-box_dom"/>
</dbReference>
<reference evidence="2" key="1">
    <citation type="submission" date="2022-12" db="EMBL/GenBank/DDBJ databases">
        <authorList>
            <person name="Petersen C."/>
        </authorList>
    </citation>
    <scope>NUCLEOTIDE SEQUENCE</scope>
    <source>
        <strain evidence="2">IBT 29677</strain>
    </source>
</reference>
<dbReference type="InterPro" id="IPR036047">
    <property type="entry name" value="F-box-like_dom_sf"/>
</dbReference>
<sequence length="89" mass="9937">MLNIEHEVLEKRSIRILAVPPSSPTLLGLPAELQLHIISHLDYPSSLALSQTNKQLHCIVPVQSPRTSAQKMAFLNAVETWQSYVYATT</sequence>
<dbReference type="Proteomes" id="UP001147747">
    <property type="component" value="Unassembled WGS sequence"/>
</dbReference>
<dbReference type="SUPFAM" id="SSF81383">
    <property type="entry name" value="F-box domain"/>
    <property type="match status" value="1"/>
</dbReference>
<dbReference type="EMBL" id="JAPZBU010000006">
    <property type="protein sequence ID" value="KAJ5396849.1"/>
    <property type="molecule type" value="Genomic_DNA"/>
</dbReference>
<dbReference type="AlphaFoldDB" id="A0A9W9W1C4"/>
<gene>
    <name evidence="2" type="ORF">N7509_004962</name>
</gene>
<protein>
    <recommendedName>
        <fullName evidence="1">F-box domain-containing protein</fullName>
    </recommendedName>
</protein>
<dbReference type="Pfam" id="PF00646">
    <property type="entry name" value="F-box"/>
    <property type="match status" value="1"/>
</dbReference>
<dbReference type="GeneID" id="81368579"/>
<dbReference type="OrthoDB" id="4337115at2759"/>
<reference evidence="2" key="2">
    <citation type="journal article" date="2023" name="IMA Fungus">
        <title>Comparative genomic study of the Penicillium genus elucidates a diverse pangenome and 15 lateral gene transfer events.</title>
        <authorList>
            <person name="Petersen C."/>
            <person name="Sorensen T."/>
            <person name="Nielsen M.R."/>
            <person name="Sondergaard T.E."/>
            <person name="Sorensen J.L."/>
            <person name="Fitzpatrick D.A."/>
            <person name="Frisvad J.C."/>
            <person name="Nielsen K.L."/>
        </authorList>
    </citation>
    <scope>NUCLEOTIDE SEQUENCE</scope>
    <source>
        <strain evidence="2">IBT 29677</strain>
    </source>
</reference>
<comment type="caution">
    <text evidence="2">The sequence shown here is derived from an EMBL/GenBank/DDBJ whole genome shotgun (WGS) entry which is preliminary data.</text>
</comment>
<evidence type="ECO:0000259" key="1">
    <source>
        <dbReference type="PROSITE" id="PS50181"/>
    </source>
</evidence>
<evidence type="ECO:0000313" key="3">
    <source>
        <dbReference type="Proteomes" id="UP001147747"/>
    </source>
</evidence>
<keyword evidence="3" id="KW-1185">Reference proteome</keyword>
<feature type="domain" description="F-box" evidence="1">
    <location>
        <begin position="23"/>
        <end position="72"/>
    </location>
</feature>
<name>A0A9W9W1C4_9EURO</name>
<evidence type="ECO:0000313" key="2">
    <source>
        <dbReference type="EMBL" id="KAJ5396849.1"/>
    </source>
</evidence>
<organism evidence="2 3">
    <name type="scientific">Penicillium cosmopolitanum</name>
    <dbReference type="NCBI Taxonomy" id="1131564"/>
    <lineage>
        <taxon>Eukaryota</taxon>
        <taxon>Fungi</taxon>
        <taxon>Dikarya</taxon>
        <taxon>Ascomycota</taxon>
        <taxon>Pezizomycotina</taxon>
        <taxon>Eurotiomycetes</taxon>
        <taxon>Eurotiomycetidae</taxon>
        <taxon>Eurotiales</taxon>
        <taxon>Aspergillaceae</taxon>
        <taxon>Penicillium</taxon>
    </lineage>
</organism>
<proteinExistence type="predicted"/>
<dbReference type="PROSITE" id="PS50181">
    <property type="entry name" value="FBOX"/>
    <property type="match status" value="1"/>
</dbReference>
<dbReference type="RefSeq" id="XP_056488901.1">
    <property type="nucleotide sequence ID" value="XM_056629599.1"/>
</dbReference>
<accession>A0A9W9W1C4</accession>